<dbReference type="SMART" id="SM00348">
    <property type="entry name" value="IRF"/>
    <property type="match status" value="1"/>
</dbReference>
<feature type="compositionally biased region" description="Polar residues" evidence="1">
    <location>
        <begin position="215"/>
        <end position="232"/>
    </location>
</feature>
<evidence type="ECO:0000313" key="3">
    <source>
        <dbReference type="EMBL" id="GFS93836.1"/>
    </source>
</evidence>
<keyword evidence="4" id="KW-1185">Reference proteome</keyword>
<dbReference type="InterPro" id="IPR036390">
    <property type="entry name" value="WH_DNA-bd_sf"/>
</dbReference>
<dbReference type="EMBL" id="BMAW01005377">
    <property type="protein sequence ID" value="GFS93836.1"/>
    <property type="molecule type" value="Genomic_DNA"/>
</dbReference>
<dbReference type="Proteomes" id="UP000887013">
    <property type="component" value="Unassembled WGS sequence"/>
</dbReference>
<dbReference type="GO" id="GO:0000978">
    <property type="term" value="F:RNA polymerase II cis-regulatory region sequence-specific DNA binding"/>
    <property type="evidence" value="ECO:0007669"/>
    <property type="project" value="TreeGrafter"/>
</dbReference>
<protein>
    <submittedName>
        <fullName evidence="3">IRF tryptophan pentad repeat domain-containing protein</fullName>
    </submittedName>
</protein>
<dbReference type="AlphaFoldDB" id="A0A8X6TAG7"/>
<dbReference type="PROSITE" id="PS51507">
    <property type="entry name" value="IRF_2"/>
    <property type="match status" value="1"/>
</dbReference>
<name>A0A8X6TAG7_NEPPI</name>
<dbReference type="GO" id="GO:0005634">
    <property type="term" value="C:nucleus"/>
    <property type="evidence" value="ECO:0007669"/>
    <property type="project" value="TreeGrafter"/>
</dbReference>
<reference evidence="3" key="1">
    <citation type="submission" date="2020-08" db="EMBL/GenBank/DDBJ databases">
        <title>Multicomponent nature underlies the extraordinary mechanical properties of spider dragline silk.</title>
        <authorList>
            <person name="Kono N."/>
            <person name="Nakamura H."/>
            <person name="Mori M."/>
            <person name="Yoshida Y."/>
            <person name="Ohtoshi R."/>
            <person name="Malay A.D."/>
            <person name="Moran D.A.P."/>
            <person name="Tomita M."/>
            <person name="Numata K."/>
            <person name="Arakawa K."/>
        </authorList>
    </citation>
    <scope>NUCLEOTIDE SEQUENCE</scope>
</reference>
<feature type="region of interest" description="Disordered" evidence="1">
    <location>
        <begin position="151"/>
        <end position="178"/>
    </location>
</feature>
<comment type="caution">
    <text evidence="3">The sequence shown here is derived from an EMBL/GenBank/DDBJ whole genome shotgun (WGS) entry which is preliminary data.</text>
</comment>
<organism evidence="3 4">
    <name type="scientific">Nephila pilipes</name>
    <name type="common">Giant wood spider</name>
    <name type="synonym">Nephila maculata</name>
    <dbReference type="NCBI Taxonomy" id="299642"/>
    <lineage>
        <taxon>Eukaryota</taxon>
        <taxon>Metazoa</taxon>
        <taxon>Ecdysozoa</taxon>
        <taxon>Arthropoda</taxon>
        <taxon>Chelicerata</taxon>
        <taxon>Arachnida</taxon>
        <taxon>Araneae</taxon>
        <taxon>Araneomorphae</taxon>
        <taxon>Entelegynae</taxon>
        <taxon>Araneoidea</taxon>
        <taxon>Nephilidae</taxon>
        <taxon>Nephila</taxon>
    </lineage>
</organism>
<dbReference type="InterPro" id="IPR001346">
    <property type="entry name" value="Interferon_reg_fact_DNA-bd_dom"/>
</dbReference>
<dbReference type="SUPFAM" id="SSF46785">
    <property type="entry name" value="Winged helix' DNA-binding domain"/>
    <property type="match status" value="1"/>
</dbReference>
<dbReference type="GO" id="GO:0000981">
    <property type="term" value="F:DNA-binding transcription factor activity, RNA polymerase II-specific"/>
    <property type="evidence" value="ECO:0007669"/>
    <property type="project" value="TreeGrafter"/>
</dbReference>
<feature type="region of interest" description="Disordered" evidence="1">
    <location>
        <begin position="213"/>
        <end position="232"/>
    </location>
</feature>
<proteinExistence type="predicted"/>
<dbReference type="OrthoDB" id="6414621at2759"/>
<dbReference type="Gene3D" id="1.10.10.10">
    <property type="entry name" value="Winged helix-like DNA-binding domain superfamily/Winged helix DNA-binding domain"/>
    <property type="match status" value="1"/>
</dbReference>
<dbReference type="InterPro" id="IPR036388">
    <property type="entry name" value="WH-like_DNA-bd_sf"/>
</dbReference>
<dbReference type="PANTHER" id="PTHR11949">
    <property type="entry name" value="INTERFERON REGULATORY FACTOR"/>
    <property type="match status" value="1"/>
</dbReference>
<evidence type="ECO:0000313" key="4">
    <source>
        <dbReference type="Proteomes" id="UP000887013"/>
    </source>
</evidence>
<dbReference type="PANTHER" id="PTHR11949:SF17">
    <property type="entry name" value="IRF TRYPTOPHAN PENTAD REPEAT DOMAIN-CONTAINING PROTEIN"/>
    <property type="match status" value="1"/>
</dbReference>
<evidence type="ECO:0000256" key="1">
    <source>
        <dbReference type="SAM" id="MobiDB-lite"/>
    </source>
</evidence>
<sequence length="292" mass="33769">MEGKKRLVQDFLIPALDSRKYGEYLEWVDHEQKIFRLLWNHKNGADWNENDAVVFVEWDKLKNRYKPGDVAYFMQSKQRFRAALHKLDNIREIKMGQKKIRVYQIVDGKSDEKKKRAREILGRSKKIIKKEGNQRSIPTSVIRKNTSYIAKQSEEDSMHSSHSSSPGNSPGSNMSEADLQKEEMDKCYREHMANQMRDYLLHNTVKVMHHEKETSPSISENVHGSSGLPKNTVTRDTPLLAEQSNLMFSPEYSESPDFFVAPTHYKWADKKVDGVLDYIMNVDTGSAEAISL</sequence>
<gene>
    <name evidence="3" type="primary">AVEN_13199_1</name>
    <name evidence="3" type="ORF">NPIL_38441</name>
</gene>
<accession>A0A8X6TAG7</accession>
<feature type="compositionally biased region" description="Low complexity" evidence="1">
    <location>
        <begin position="160"/>
        <end position="175"/>
    </location>
</feature>
<evidence type="ECO:0000259" key="2">
    <source>
        <dbReference type="PROSITE" id="PS51507"/>
    </source>
</evidence>
<feature type="domain" description="IRF tryptophan pentad repeat" evidence="2">
    <location>
        <begin position="5"/>
        <end position="107"/>
    </location>
</feature>
<dbReference type="Pfam" id="PF00605">
    <property type="entry name" value="IRF"/>
    <property type="match status" value="1"/>
</dbReference>